<dbReference type="PANTHER" id="PTHR30429:SF1">
    <property type="entry name" value="D-METHIONINE-BINDING LIPOPROTEIN METQ-RELATED"/>
    <property type="match status" value="1"/>
</dbReference>
<dbReference type="Proteomes" id="UP000503640">
    <property type="component" value="Unassembled WGS sequence"/>
</dbReference>
<dbReference type="AlphaFoldDB" id="A0A7I9VSR8"/>
<proteinExistence type="inferred from homology"/>
<comment type="similarity">
    <text evidence="6">Belongs to the nlpA lipoprotein family.</text>
</comment>
<dbReference type="EMBL" id="BJTG01000009">
    <property type="protein sequence ID" value="GEJ58977.1"/>
    <property type="molecule type" value="Genomic_DNA"/>
</dbReference>
<reference evidence="9" key="1">
    <citation type="journal article" date="2020" name="Appl. Environ. Microbiol.">
        <title>Diazotrophic Anaeromyxobacter Isolates from Soils.</title>
        <authorList>
            <person name="Masuda Y."/>
            <person name="Yamanaka H."/>
            <person name="Xu Z.X."/>
            <person name="Shiratori Y."/>
            <person name="Aono T."/>
            <person name="Amachi S."/>
            <person name="Senoo K."/>
            <person name="Itoh H."/>
        </authorList>
    </citation>
    <scope>NUCLEOTIDE SEQUENCE [LARGE SCALE GENOMIC DNA]</scope>
    <source>
        <strain evidence="9">R267</strain>
    </source>
</reference>
<comment type="subcellular location">
    <subcellularLocation>
        <location evidence="1">Membrane</location>
        <topology evidence="1">Lipid-anchor</topology>
    </subcellularLocation>
</comment>
<dbReference type="CDD" id="cd13598">
    <property type="entry name" value="PBP2_lipoprotein_IlpA_like"/>
    <property type="match status" value="1"/>
</dbReference>
<keyword evidence="9" id="KW-1185">Reference proteome</keyword>
<dbReference type="PANTHER" id="PTHR30429">
    <property type="entry name" value="D-METHIONINE-BINDING LIPOPROTEIN METQ"/>
    <property type="match status" value="1"/>
</dbReference>
<evidence type="ECO:0000256" key="4">
    <source>
        <dbReference type="ARBA" id="ARBA00023139"/>
    </source>
</evidence>
<evidence type="ECO:0000313" key="9">
    <source>
        <dbReference type="Proteomes" id="UP000503640"/>
    </source>
</evidence>
<dbReference type="PROSITE" id="PS51318">
    <property type="entry name" value="TAT"/>
    <property type="match status" value="1"/>
</dbReference>
<sequence>MNDTLRNQASSKTLLAAALGAALALGLALAPAAARAAQTIKLGVENGPHAEIAEHVKQLLAKDGIEVKVVELSDYAQQNPALAAGDLDANSFQHLPYLEEQVKARGYKITSVGKTIVFPMGVYSQKVKSLADLPQGAKLAVPNDPSNEGRALLLFQSKGVFKLRPGSGITPTPADITENPKKVKIVEVDAAQVAHFLPDVTAAAVNTNYAIQGKLDPAKDAIAREAADSPYVNVIVVRAADAQKPWVQKLVAAYHSDEVRKLIAAKWPGVVVPGF</sequence>
<evidence type="ECO:0000256" key="3">
    <source>
        <dbReference type="ARBA" id="ARBA00023136"/>
    </source>
</evidence>
<keyword evidence="3" id="KW-0472">Membrane</keyword>
<dbReference type="Pfam" id="PF03180">
    <property type="entry name" value="Lipoprotein_9"/>
    <property type="match status" value="1"/>
</dbReference>
<gene>
    <name evidence="8" type="primary">metQ-1</name>
    <name evidence="8" type="ORF">AMYX_37180</name>
</gene>
<evidence type="ECO:0000313" key="8">
    <source>
        <dbReference type="EMBL" id="GEJ58977.1"/>
    </source>
</evidence>
<evidence type="ECO:0000256" key="7">
    <source>
        <dbReference type="SAM" id="SignalP"/>
    </source>
</evidence>
<dbReference type="GO" id="GO:0016020">
    <property type="term" value="C:membrane"/>
    <property type="evidence" value="ECO:0007669"/>
    <property type="project" value="UniProtKB-SubCell"/>
</dbReference>
<dbReference type="InterPro" id="IPR004872">
    <property type="entry name" value="Lipoprotein_NlpA"/>
</dbReference>
<evidence type="ECO:0000256" key="2">
    <source>
        <dbReference type="ARBA" id="ARBA00022729"/>
    </source>
</evidence>
<accession>A0A7I9VSR8</accession>
<comment type="caution">
    <text evidence="8">The sequence shown here is derived from an EMBL/GenBank/DDBJ whole genome shotgun (WGS) entry which is preliminary data.</text>
</comment>
<name>A0A7I9VSR8_9BACT</name>
<evidence type="ECO:0000256" key="1">
    <source>
        <dbReference type="ARBA" id="ARBA00004635"/>
    </source>
</evidence>
<keyword evidence="5 6" id="KW-0449">Lipoprotein</keyword>
<feature type="chain" id="PRO_5029568487" description="Lipoprotein" evidence="7">
    <location>
        <begin position="37"/>
        <end position="275"/>
    </location>
</feature>
<keyword evidence="4" id="KW-0564">Palmitate</keyword>
<dbReference type="InterPro" id="IPR006311">
    <property type="entry name" value="TAT_signal"/>
</dbReference>
<dbReference type="RefSeq" id="WP_176068009.1">
    <property type="nucleotide sequence ID" value="NZ_BJTG01000009.1"/>
</dbReference>
<feature type="signal peptide" evidence="7">
    <location>
        <begin position="1"/>
        <end position="36"/>
    </location>
</feature>
<keyword evidence="2 7" id="KW-0732">Signal</keyword>
<evidence type="ECO:0000256" key="5">
    <source>
        <dbReference type="ARBA" id="ARBA00023288"/>
    </source>
</evidence>
<evidence type="ECO:0000256" key="6">
    <source>
        <dbReference type="PIRNR" id="PIRNR002854"/>
    </source>
</evidence>
<dbReference type="SUPFAM" id="SSF53850">
    <property type="entry name" value="Periplasmic binding protein-like II"/>
    <property type="match status" value="1"/>
</dbReference>
<dbReference type="PIRSF" id="PIRSF002854">
    <property type="entry name" value="MetQ"/>
    <property type="match status" value="1"/>
</dbReference>
<dbReference type="Gene3D" id="3.40.190.10">
    <property type="entry name" value="Periplasmic binding protein-like II"/>
    <property type="match status" value="2"/>
</dbReference>
<organism evidence="8 9">
    <name type="scientific">Anaeromyxobacter diazotrophicus</name>
    <dbReference type="NCBI Taxonomy" id="2590199"/>
    <lineage>
        <taxon>Bacteria</taxon>
        <taxon>Pseudomonadati</taxon>
        <taxon>Myxococcota</taxon>
        <taxon>Myxococcia</taxon>
        <taxon>Myxococcales</taxon>
        <taxon>Cystobacterineae</taxon>
        <taxon>Anaeromyxobacteraceae</taxon>
        <taxon>Anaeromyxobacter</taxon>
    </lineage>
</organism>
<dbReference type="NCBIfam" id="TIGR00363">
    <property type="entry name" value="MetQ/NlpA family lipoprotein"/>
    <property type="match status" value="1"/>
</dbReference>
<protein>
    <recommendedName>
        <fullName evidence="6">Lipoprotein</fullName>
    </recommendedName>
</protein>